<dbReference type="InterPro" id="IPR036282">
    <property type="entry name" value="Glutathione-S-Trfase_C_sf"/>
</dbReference>
<sequence>MAFYTSDRYPQWRGSLFIGALGSEELIRLQLDGERGAPAGRAQGAHPRCAPGARRRDLCVDRCGQGRAMARRAGRGFRRRIMSTYELIGSRGCGSAIVEMALALANVPYTLTDLPYLKPGPGRDRLLSLNVTGQVPTLVLPDGEVMTESAAIVMHLHDVAPAAGLAPPPGSAERARFWNTLVRLVAVVYATFTYGDDPAKWTLPGDAAELLRTRVHDRRAQLWQEIERGAGAPHVLGRRFSALDLYVVVMTRWRPGPPWFQSVCPRLAAAARRAAEESNVAQVLRRHFDPPLE</sequence>
<dbReference type="PROSITE" id="PS50404">
    <property type="entry name" value="GST_NTER"/>
    <property type="match status" value="1"/>
</dbReference>
<protein>
    <submittedName>
        <fullName evidence="2">Glutathione S-transferase, N-terminal domain protein</fullName>
    </submittedName>
</protein>
<dbReference type="Gene3D" id="2.120.10.30">
    <property type="entry name" value="TolB, C-terminal domain"/>
    <property type="match status" value="1"/>
</dbReference>
<name>A0AAI9J2A6_BORPT</name>
<gene>
    <name evidence="2" type="ORF">L566_2654</name>
</gene>
<dbReference type="InterPro" id="IPR011042">
    <property type="entry name" value="6-blade_b-propeller_TolB-like"/>
</dbReference>
<evidence type="ECO:0000259" key="1">
    <source>
        <dbReference type="PROSITE" id="PS50404"/>
    </source>
</evidence>
<dbReference type="Pfam" id="PF13409">
    <property type="entry name" value="GST_N_2"/>
    <property type="match status" value="1"/>
</dbReference>
<dbReference type="InterPro" id="IPR004045">
    <property type="entry name" value="Glutathione_S-Trfase_N"/>
</dbReference>
<organism evidence="2 3">
    <name type="scientific">Bordetella pertussis CHLA-26</name>
    <dbReference type="NCBI Taxonomy" id="1331284"/>
    <lineage>
        <taxon>Bacteria</taxon>
        <taxon>Pseudomonadati</taxon>
        <taxon>Pseudomonadota</taxon>
        <taxon>Betaproteobacteria</taxon>
        <taxon>Burkholderiales</taxon>
        <taxon>Alcaligenaceae</taxon>
        <taxon>Bordetella</taxon>
    </lineage>
</organism>
<dbReference type="CDD" id="cd03057">
    <property type="entry name" value="GST_N_Beta"/>
    <property type="match status" value="1"/>
</dbReference>
<dbReference type="Proteomes" id="UP000018679">
    <property type="component" value="Unassembled WGS sequence"/>
</dbReference>
<dbReference type="Gene3D" id="3.40.30.10">
    <property type="entry name" value="Glutaredoxin"/>
    <property type="match status" value="1"/>
</dbReference>
<dbReference type="SUPFAM" id="SSF47616">
    <property type="entry name" value="GST C-terminal domain-like"/>
    <property type="match status" value="1"/>
</dbReference>
<evidence type="ECO:0000313" key="3">
    <source>
        <dbReference type="Proteomes" id="UP000018679"/>
    </source>
</evidence>
<dbReference type="Gene3D" id="1.20.1050.10">
    <property type="match status" value="1"/>
</dbReference>
<dbReference type="AlphaFoldDB" id="A0AAI9J2A6"/>
<feature type="domain" description="GST N-terminal" evidence="1">
    <location>
        <begin position="82"/>
        <end position="164"/>
    </location>
</feature>
<dbReference type="InterPro" id="IPR012938">
    <property type="entry name" value="Glc/Sorbosone_DH"/>
</dbReference>
<reference evidence="2 3" key="1">
    <citation type="journal article" date="2013" name="Genome Announc.">
        <title>Genome Sequences of 28 Bordetella pertussis U.S. Outbreak Strains Dating from 2010 to 2012.</title>
        <authorList>
            <person name="Harvill E.T."/>
            <person name="Goodfield L.L."/>
            <person name="Ivanov Y."/>
            <person name="Meyer J.A."/>
            <person name="Newth C."/>
            <person name="Cassiday P."/>
            <person name="Tondella M.L."/>
            <person name="Liao P."/>
            <person name="Zimmerman J."/>
            <person name="Meert K."/>
            <person name="Wessel D."/>
            <person name="Berger J."/>
            <person name="Dean J.M."/>
            <person name="Holubkov R."/>
            <person name="Burr J."/>
            <person name="Liu T."/>
            <person name="Brinkac L."/>
            <person name="Kim M."/>
            <person name="Losada L."/>
        </authorList>
    </citation>
    <scope>NUCLEOTIDE SEQUENCE [LARGE SCALE GENOMIC DNA]</scope>
    <source>
        <strain evidence="2 3">CHLA-26</strain>
    </source>
</reference>
<dbReference type="EMBL" id="AXSB02000022">
    <property type="protein sequence ID" value="ETH31253.1"/>
    <property type="molecule type" value="Genomic_DNA"/>
</dbReference>
<proteinExistence type="predicted"/>
<accession>A0AAI9J2A6</accession>
<dbReference type="InterPro" id="IPR036249">
    <property type="entry name" value="Thioredoxin-like_sf"/>
</dbReference>
<evidence type="ECO:0000313" key="2">
    <source>
        <dbReference type="EMBL" id="ETH31253.1"/>
    </source>
</evidence>
<dbReference type="SUPFAM" id="SSF52833">
    <property type="entry name" value="Thioredoxin-like"/>
    <property type="match status" value="1"/>
</dbReference>
<comment type="caution">
    <text evidence="2">The sequence shown here is derived from an EMBL/GenBank/DDBJ whole genome shotgun (WGS) entry which is preliminary data.</text>
</comment>
<dbReference type="Pfam" id="PF07995">
    <property type="entry name" value="GSDH"/>
    <property type="match status" value="1"/>
</dbReference>